<evidence type="ECO:0000313" key="2">
    <source>
        <dbReference type="Proteomes" id="UP000267606"/>
    </source>
</evidence>
<protein>
    <submittedName>
        <fullName evidence="3">Zf-RVT domain-containing protein</fullName>
    </submittedName>
</protein>
<dbReference type="EMBL" id="UZAJ01039895">
    <property type="protein sequence ID" value="VDP11837.1"/>
    <property type="molecule type" value="Genomic_DNA"/>
</dbReference>
<reference evidence="1 2" key="2">
    <citation type="submission" date="2018-11" db="EMBL/GenBank/DDBJ databases">
        <authorList>
            <consortium name="Pathogen Informatics"/>
        </authorList>
    </citation>
    <scope>NUCLEOTIDE SEQUENCE [LARGE SCALE GENOMIC DNA]</scope>
</reference>
<dbReference type="AlphaFoldDB" id="A0A183HYU3"/>
<proteinExistence type="predicted"/>
<dbReference type="Proteomes" id="UP000267606">
    <property type="component" value="Unassembled WGS sequence"/>
</dbReference>
<dbReference type="WBParaSite" id="OFLC_0001265601-mRNA-1">
    <property type="protein sequence ID" value="OFLC_0001265601-mRNA-1"/>
    <property type="gene ID" value="OFLC_0001265601"/>
</dbReference>
<keyword evidence="2" id="KW-1185">Reference proteome</keyword>
<accession>A0A183HYU3</accession>
<evidence type="ECO:0000313" key="1">
    <source>
        <dbReference type="EMBL" id="VDP11837.1"/>
    </source>
</evidence>
<organism evidence="3">
    <name type="scientific">Onchocerca flexuosa</name>
    <dbReference type="NCBI Taxonomy" id="387005"/>
    <lineage>
        <taxon>Eukaryota</taxon>
        <taxon>Metazoa</taxon>
        <taxon>Ecdysozoa</taxon>
        <taxon>Nematoda</taxon>
        <taxon>Chromadorea</taxon>
        <taxon>Rhabditida</taxon>
        <taxon>Spirurina</taxon>
        <taxon>Spiruromorpha</taxon>
        <taxon>Filarioidea</taxon>
        <taxon>Onchocercidae</taxon>
        <taxon>Onchocerca</taxon>
    </lineage>
</organism>
<sequence>MLPQQFQCNAPKISNPAPDPVPLKGKAQQIIAQFLMPSDPLIHAFRRKSTSLITSLSNRSGQNRWNVLYWIEVRFDSWAYHLQTWEKFVVHVLSNHFPRAITREVAGVTAQCQLFLGWGLFGYKGGVSVSRGVSKVWSTSLERAHI</sequence>
<name>A0A183HYU3_9BILA</name>
<evidence type="ECO:0000313" key="3">
    <source>
        <dbReference type="WBParaSite" id="OFLC_0001265601-mRNA-1"/>
    </source>
</evidence>
<reference evidence="3" key="1">
    <citation type="submission" date="2016-06" db="UniProtKB">
        <authorList>
            <consortium name="WormBaseParasite"/>
        </authorList>
    </citation>
    <scope>IDENTIFICATION</scope>
</reference>
<gene>
    <name evidence="1" type="ORF">OFLC_LOCUS12655</name>
</gene>